<keyword evidence="2" id="KW-0698">rRNA processing</keyword>
<dbReference type="PROSITE" id="PS00678">
    <property type="entry name" value="WD_REPEATS_1"/>
    <property type="match status" value="1"/>
</dbReference>
<keyword evidence="10" id="KW-1185">Reference proteome</keyword>
<keyword evidence="7" id="KW-0175">Coiled coil</keyword>
<gene>
    <name evidence="9" type="ORF">B4U80_05443</name>
</gene>
<proteinExistence type="predicted"/>
<dbReference type="InterPro" id="IPR001680">
    <property type="entry name" value="WD40_rpt"/>
</dbReference>
<dbReference type="VEuPathDB" id="VectorBase:LDEU005324"/>
<dbReference type="PANTHER" id="PTHR14085">
    <property type="entry name" value="WD-REPEAT PROTEIN BING4"/>
    <property type="match status" value="1"/>
</dbReference>
<dbReference type="OrthoDB" id="10251154at2759"/>
<dbReference type="GO" id="GO:0030686">
    <property type="term" value="C:90S preribosome"/>
    <property type="evidence" value="ECO:0007669"/>
    <property type="project" value="TreeGrafter"/>
</dbReference>
<feature type="repeat" description="WD" evidence="6">
    <location>
        <begin position="248"/>
        <end position="282"/>
    </location>
</feature>
<dbReference type="Pfam" id="PF00400">
    <property type="entry name" value="WD40"/>
    <property type="match status" value="1"/>
</dbReference>
<dbReference type="Gene3D" id="2.130.10.10">
    <property type="entry name" value="YVTN repeat-like/Quinoprotein amine dehydrogenase"/>
    <property type="match status" value="2"/>
</dbReference>
<keyword evidence="4" id="KW-0677">Repeat</keyword>
<evidence type="ECO:0000256" key="7">
    <source>
        <dbReference type="SAM" id="Coils"/>
    </source>
</evidence>
<evidence type="ECO:0000313" key="10">
    <source>
        <dbReference type="Proteomes" id="UP000288716"/>
    </source>
</evidence>
<reference evidence="9 10" key="1">
    <citation type="journal article" date="2018" name="Gigascience">
        <title>Genomes of trombidid mites reveal novel predicted allergens and laterally-transferred genes associated with secondary metabolism.</title>
        <authorList>
            <person name="Dong X."/>
            <person name="Chaisiri K."/>
            <person name="Xia D."/>
            <person name="Armstrong S.D."/>
            <person name="Fang Y."/>
            <person name="Donnelly M.J."/>
            <person name="Kadowaki T."/>
            <person name="McGarry J.W."/>
            <person name="Darby A.C."/>
            <person name="Makepeace B.L."/>
        </authorList>
    </citation>
    <scope>NUCLEOTIDE SEQUENCE [LARGE SCALE GENOMIC DNA]</scope>
    <source>
        <strain evidence="9">UoL-UT</strain>
    </source>
</reference>
<dbReference type="FunFam" id="2.130.10.10:FF:000378">
    <property type="entry name" value="U3 small nucleolar RNA-associated protein 7"/>
    <property type="match status" value="1"/>
</dbReference>
<dbReference type="SMART" id="SM00320">
    <property type="entry name" value="WD40"/>
    <property type="match status" value="4"/>
</dbReference>
<evidence type="ECO:0000256" key="2">
    <source>
        <dbReference type="ARBA" id="ARBA00022552"/>
    </source>
</evidence>
<comment type="subcellular location">
    <subcellularLocation>
        <location evidence="1">Nucleus</location>
        <location evidence="1">Nucleolus</location>
    </subcellularLocation>
</comment>
<dbReference type="InterPro" id="IPR036322">
    <property type="entry name" value="WD40_repeat_dom_sf"/>
</dbReference>
<accession>A0A443SGV4</accession>
<dbReference type="InterPro" id="IPR019775">
    <property type="entry name" value="WD40_repeat_CS"/>
</dbReference>
<sequence length="492" mass="56471">MENTRKRRPKYGKFKKTYRLEARKIRDLNKQSSKATVLLQESGGYLEADEHEHCYQVSQNEIVKSLDITTAKKHFELNLGFGPYFIDYFRNGRQLLFGGERGHVAAFDWLTKDLLCEFNVRESVHDVQWLHMPTLFAVAQKDWVHIYDKQGTELHCLKKLFRVKKLTFLPYHFLLVSVNESSVLSWTDVSMGKLITSYRPPKAKLITSMCQNPVNAVVLTGHSNGTVSMFTPNMKEAVVKMLCSPAAISDIAVDITGHYMVSTSVDRSMKIWDVRNYGCLQSYKLKGIPNCVDFSQRGLLSVGIGNVVEIYKDCCNDTATEPYIRHKLGLNTIKHIQFCNYEDVLGIGHSHGFTSILVPGAGEANFDAFESNPFMTNSQRREMEVKQLLDKIQPDLISLDPFALRKVNVKSVKEKLEENSKLLYVKPKEIKFDESKKRGIQKAKVKKSLKQEALRTHVQEVMKEKKKELQCEEAQQNNANQSFNVLDRFRRK</sequence>
<evidence type="ECO:0000256" key="3">
    <source>
        <dbReference type="ARBA" id="ARBA00022574"/>
    </source>
</evidence>
<dbReference type="GO" id="GO:0000462">
    <property type="term" value="P:maturation of SSU-rRNA from tricistronic rRNA transcript (SSU-rRNA, 5.8S rRNA, LSU-rRNA)"/>
    <property type="evidence" value="ECO:0007669"/>
    <property type="project" value="TreeGrafter"/>
</dbReference>
<evidence type="ECO:0000313" key="9">
    <source>
        <dbReference type="EMBL" id="RWS26712.1"/>
    </source>
</evidence>
<dbReference type="InterPro" id="IPR012952">
    <property type="entry name" value="BING4_C_dom"/>
</dbReference>
<keyword evidence="3 6" id="KW-0853">WD repeat</keyword>
<dbReference type="Proteomes" id="UP000288716">
    <property type="component" value="Unassembled WGS sequence"/>
</dbReference>
<dbReference type="PROSITE" id="PS50082">
    <property type="entry name" value="WD_REPEATS_2"/>
    <property type="match status" value="1"/>
</dbReference>
<feature type="domain" description="BING4 C-terminal" evidence="8">
    <location>
        <begin position="322"/>
        <end position="401"/>
    </location>
</feature>
<evidence type="ECO:0000256" key="4">
    <source>
        <dbReference type="ARBA" id="ARBA00022737"/>
    </source>
</evidence>
<dbReference type="SMART" id="SM01033">
    <property type="entry name" value="BING4CT"/>
    <property type="match status" value="1"/>
</dbReference>
<keyword evidence="5" id="KW-0539">Nucleus</keyword>
<organism evidence="9 10">
    <name type="scientific">Leptotrombidium deliense</name>
    <dbReference type="NCBI Taxonomy" id="299467"/>
    <lineage>
        <taxon>Eukaryota</taxon>
        <taxon>Metazoa</taxon>
        <taxon>Ecdysozoa</taxon>
        <taxon>Arthropoda</taxon>
        <taxon>Chelicerata</taxon>
        <taxon>Arachnida</taxon>
        <taxon>Acari</taxon>
        <taxon>Acariformes</taxon>
        <taxon>Trombidiformes</taxon>
        <taxon>Prostigmata</taxon>
        <taxon>Anystina</taxon>
        <taxon>Parasitengona</taxon>
        <taxon>Trombiculoidea</taxon>
        <taxon>Trombiculidae</taxon>
        <taxon>Leptotrombidium</taxon>
    </lineage>
</organism>
<evidence type="ECO:0000256" key="1">
    <source>
        <dbReference type="ARBA" id="ARBA00004604"/>
    </source>
</evidence>
<name>A0A443SGV4_9ACAR</name>
<dbReference type="InterPro" id="IPR040315">
    <property type="entry name" value="WDR46/Utp7"/>
</dbReference>
<dbReference type="EMBL" id="NCKV01002536">
    <property type="protein sequence ID" value="RWS26712.1"/>
    <property type="molecule type" value="Genomic_DNA"/>
</dbReference>
<dbReference type="Pfam" id="PF08149">
    <property type="entry name" value="BING4CT"/>
    <property type="match status" value="1"/>
</dbReference>
<feature type="coiled-coil region" evidence="7">
    <location>
        <begin position="455"/>
        <end position="482"/>
    </location>
</feature>
<comment type="caution">
    <text evidence="9">The sequence shown here is derived from an EMBL/GenBank/DDBJ whole genome shotgun (WGS) entry which is preliminary data.</text>
</comment>
<dbReference type="PANTHER" id="PTHR14085:SF3">
    <property type="entry name" value="WD REPEAT-CONTAINING PROTEIN 46"/>
    <property type="match status" value="1"/>
</dbReference>
<evidence type="ECO:0000256" key="6">
    <source>
        <dbReference type="PROSITE-ProRule" id="PRU00221"/>
    </source>
</evidence>
<dbReference type="InterPro" id="IPR015943">
    <property type="entry name" value="WD40/YVTN_repeat-like_dom_sf"/>
</dbReference>
<dbReference type="GO" id="GO:0032040">
    <property type="term" value="C:small-subunit processome"/>
    <property type="evidence" value="ECO:0007669"/>
    <property type="project" value="TreeGrafter"/>
</dbReference>
<evidence type="ECO:0000259" key="8">
    <source>
        <dbReference type="SMART" id="SM01033"/>
    </source>
</evidence>
<dbReference type="AlphaFoldDB" id="A0A443SGV4"/>
<dbReference type="SUPFAM" id="SSF50978">
    <property type="entry name" value="WD40 repeat-like"/>
    <property type="match status" value="1"/>
</dbReference>
<evidence type="ECO:0000256" key="5">
    <source>
        <dbReference type="ARBA" id="ARBA00023242"/>
    </source>
</evidence>
<protein>
    <submittedName>
        <fullName evidence="9">WD repeat-containing protein 46-like protein</fullName>
    </submittedName>
</protein>
<dbReference type="STRING" id="299467.A0A443SGV4"/>